<reference evidence="2 3" key="1">
    <citation type="submission" date="2019-09" db="EMBL/GenBank/DDBJ databases">
        <title>Nocardioides panacisoli sp. nov., isolated from the soil of a ginseng field.</title>
        <authorList>
            <person name="Cho C."/>
        </authorList>
    </citation>
    <scope>NUCLEOTIDE SEQUENCE [LARGE SCALE GENOMIC DNA]</scope>
    <source>
        <strain evidence="2 3">BN130099</strain>
    </source>
</reference>
<dbReference type="SUPFAM" id="SSF55729">
    <property type="entry name" value="Acyl-CoA N-acyltransferases (Nat)"/>
    <property type="match status" value="1"/>
</dbReference>
<keyword evidence="3" id="KW-1185">Reference proteome</keyword>
<feature type="domain" description="N-acetyltransferase" evidence="1">
    <location>
        <begin position="123"/>
        <end position="186"/>
    </location>
</feature>
<dbReference type="AlphaFoldDB" id="A0A5B1LEK8"/>
<dbReference type="EMBL" id="VUJV01000003">
    <property type="protein sequence ID" value="KAA1419161.1"/>
    <property type="molecule type" value="Genomic_DNA"/>
</dbReference>
<dbReference type="GO" id="GO:0016747">
    <property type="term" value="F:acyltransferase activity, transferring groups other than amino-acyl groups"/>
    <property type="evidence" value="ECO:0007669"/>
    <property type="project" value="InterPro"/>
</dbReference>
<evidence type="ECO:0000259" key="1">
    <source>
        <dbReference type="Pfam" id="PF00583"/>
    </source>
</evidence>
<reference evidence="2 3" key="2">
    <citation type="submission" date="2019-09" db="EMBL/GenBank/DDBJ databases">
        <authorList>
            <person name="Jin C."/>
        </authorList>
    </citation>
    <scope>NUCLEOTIDE SEQUENCE [LARGE SCALE GENOMIC DNA]</scope>
    <source>
        <strain evidence="2 3">BN130099</strain>
    </source>
</reference>
<gene>
    <name evidence="2" type="ORF">F0U44_11965</name>
</gene>
<dbReference type="InterPro" id="IPR016181">
    <property type="entry name" value="Acyl_CoA_acyltransferase"/>
</dbReference>
<dbReference type="Pfam" id="PF00583">
    <property type="entry name" value="Acetyltransf_1"/>
    <property type="match status" value="1"/>
</dbReference>
<evidence type="ECO:0000313" key="2">
    <source>
        <dbReference type="EMBL" id="KAA1419161.1"/>
    </source>
</evidence>
<protein>
    <submittedName>
        <fullName evidence="2">GNAT family N-acetyltransferase</fullName>
    </submittedName>
</protein>
<dbReference type="PANTHER" id="PTHR42791">
    <property type="entry name" value="GNAT FAMILY ACETYLTRANSFERASE"/>
    <property type="match status" value="1"/>
</dbReference>
<sequence>MVTATTSRHRRRDTGPVLRHAVRADLPAIVDTWVDAFHTDPYFRWIAPDDETYVAFARDWLSLIASLCFERGHTYVTDNAAIAWVPPDVAVAGPSDFEKARGIIANHAGETRAEEAVSAILTARGHAVNEPHWTLQYVGVRSADRSSGLGSAIVKIGLATADRDGLLCGLTSTNKKNLPFYARLGFTMAAEVKLPGTDHALRPMVRPAHGHR</sequence>
<name>A0A5B1LEK8_9ACTN</name>
<proteinExistence type="predicted"/>
<organism evidence="2 3">
    <name type="scientific">Nocardioides humilatus</name>
    <dbReference type="NCBI Taxonomy" id="2607660"/>
    <lineage>
        <taxon>Bacteria</taxon>
        <taxon>Bacillati</taxon>
        <taxon>Actinomycetota</taxon>
        <taxon>Actinomycetes</taxon>
        <taxon>Propionibacteriales</taxon>
        <taxon>Nocardioidaceae</taxon>
        <taxon>Nocardioides</taxon>
    </lineage>
</organism>
<dbReference type="InterPro" id="IPR000182">
    <property type="entry name" value="GNAT_dom"/>
</dbReference>
<dbReference type="Gene3D" id="3.40.630.30">
    <property type="match status" value="1"/>
</dbReference>
<evidence type="ECO:0000313" key="3">
    <source>
        <dbReference type="Proteomes" id="UP000325003"/>
    </source>
</evidence>
<dbReference type="Proteomes" id="UP000325003">
    <property type="component" value="Unassembled WGS sequence"/>
</dbReference>
<dbReference type="InterPro" id="IPR052523">
    <property type="entry name" value="Trichothecene_AcTrans"/>
</dbReference>
<dbReference type="PANTHER" id="PTHR42791:SF1">
    <property type="entry name" value="N-ACETYLTRANSFERASE DOMAIN-CONTAINING PROTEIN"/>
    <property type="match status" value="1"/>
</dbReference>
<comment type="caution">
    <text evidence="2">The sequence shown here is derived from an EMBL/GenBank/DDBJ whole genome shotgun (WGS) entry which is preliminary data.</text>
</comment>
<keyword evidence="2" id="KW-0808">Transferase</keyword>
<accession>A0A5B1LEK8</accession>